<evidence type="ECO:0008006" key="3">
    <source>
        <dbReference type="Google" id="ProtNLM"/>
    </source>
</evidence>
<dbReference type="EMBL" id="JARJCN010000017">
    <property type="protein sequence ID" value="KAJ7092869.1"/>
    <property type="molecule type" value="Genomic_DNA"/>
</dbReference>
<protein>
    <recommendedName>
        <fullName evidence="3">F-box domain-containing protein</fullName>
    </recommendedName>
</protein>
<dbReference type="AlphaFoldDB" id="A0AAD6U7F3"/>
<dbReference type="Proteomes" id="UP001222325">
    <property type="component" value="Unassembled WGS sequence"/>
</dbReference>
<accession>A0AAD6U7F3</accession>
<proteinExistence type="predicted"/>
<comment type="caution">
    <text evidence="1">The sequence shown here is derived from an EMBL/GenBank/DDBJ whole genome shotgun (WGS) entry which is preliminary data.</text>
</comment>
<dbReference type="SUPFAM" id="SSF81383">
    <property type="entry name" value="F-box domain"/>
    <property type="match status" value="1"/>
</dbReference>
<evidence type="ECO:0000313" key="2">
    <source>
        <dbReference type="Proteomes" id="UP001222325"/>
    </source>
</evidence>
<gene>
    <name evidence="1" type="ORF">B0H15DRAFT_799333</name>
</gene>
<evidence type="ECO:0000313" key="1">
    <source>
        <dbReference type="EMBL" id="KAJ7092869.1"/>
    </source>
</evidence>
<keyword evidence="2" id="KW-1185">Reference proteome</keyword>
<organism evidence="1 2">
    <name type="scientific">Mycena belliarum</name>
    <dbReference type="NCBI Taxonomy" id="1033014"/>
    <lineage>
        <taxon>Eukaryota</taxon>
        <taxon>Fungi</taxon>
        <taxon>Dikarya</taxon>
        <taxon>Basidiomycota</taxon>
        <taxon>Agaricomycotina</taxon>
        <taxon>Agaricomycetes</taxon>
        <taxon>Agaricomycetidae</taxon>
        <taxon>Agaricales</taxon>
        <taxon>Marasmiineae</taxon>
        <taxon>Mycenaceae</taxon>
        <taxon>Mycena</taxon>
    </lineage>
</organism>
<name>A0AAD6U7F3_9AGAR</name>
<dbReference type="InterPro" id="IPR036047">
    <property type="entry name" value="F-box-like_dom_sf"/>
</dbReference>
<sequence length="346" mass="39796">MSQYWAILNIDKRRKLSLSNLGRALFYGLDKFSIKLCHPPNKVVFLSTSSLKKAGAVRRSTACHLLQLPNELLHAIFELLDDLEDAMLLGLTCQTLWDIGRMRMEKEVQKIATGRSWAGDRIICIGHFPKDGDTVPMMPPGLLTADEEAEFLDPLPDTFSPRDEEGAVASTEIPSLYRLKCKVNSNRQQHLLLSDFFAGTIGHMMWSPDGSRCIKRGDFEVARQLFDQYAWSIEHLARTKKWCVLRNLSRHQVVFEADFREFNKKPNMAKFWFGNLVLMHICWSSNPAANRRGDGKIYRGDWAGDRFDIVTEDDFKRECAGSEEEWTDVGDELLQEAEELWAFQEW</sequence>
<reference evidence="1" key="1">
    <citation type="submission" date="2023-03" db="EMBL/GenBank/DDBJ databases">
        <title>Massive genome expansion in bonnet fungi (Mycena s.s.) driven by repeated elements and novel gene families across ecological guilds.</title>
        <authorList>
            <consortium name="Lawrence Berkeley National Laboratory"/>
            <person name="Harder C.B."/>
            <person name="Miyauchi S."/>
            <person name="Viragh M."/>
            <person name="Kuo A."/>
            <person name="Thoen E."/>
            <person name="Andreopoulos B."/>
            <person name="Lu D."/>
            <person name="Skrede I."/>
            <person name="Drula E."/>
            <person name="Henrissat B."/>
            <person name="Morin E."/>
            <person name="Kohler A."/>
            <person name="Barry K."/>
            <person name="LaButti K."/>
            <person name="Morin E."/>
            <person name="Salamov A."/>
            <person name="Lipzen A."/>
            <person name="Mereny Z."/>
            <person name="Hegedus B."/>
            <person name="Baldrian P."/>
            <person name="Stursova M."/>
            <person name="Weitz H."/>
            <person name="Taylor A."/>
            <person name="Grigoriev I.V."/>
            <person name="Nagy L.G."/>
            <person name="Martin F."/>
            <person name="Kauserud H."/>
        </authorList>
    </citation>
    <scope>NUCLEOTIDE SEQUENCE</scope>
    <source>
        <strain evidence="1">CBHHK173m</strain>
    </source>
</reference>